<evidence type="ECO:0000259" key="2">
    <source>
        <dbReference type="PROSITE" id="PS50846"/>
    </source>
</evidence>
<dbReference type="RefSeq" id="WP_310344118.1">
    <property type="nucleotide sequence ID" value="NZ_JAVDXO010000007.1"/>
</dbReference>
<comment type="caution">
    <text evidence="3">The sequence shown here is derived from an EMBL/GenBank/DDBJ whole genome shotgun (WGS) entry which is preliminary data.</text>
</comment>
<dbReference type="InterPro" id="IPR006121">
    <property type="entry name" value="HMA_dom"/>
</dbReference>
<evidence type="ECO:0000313" key="4">
    <source>
        <dbReference type="Proteomes" id="UP001268089"/>
    </source>
</evidence>
<dbReference type="Pfam" id="PF00403">
    <property type="entry name" value="HMA"/>
    <property type="match status" value="1"/>
</dbReference>
<feature type="domain" description="HMA" evidence="2">
    <location>
        <begin position="25"/>
        <end position="92"/>
    </location>
</feature>
<dbReference type="SUPFAM" id="SSF55008">
    <property type="entry name" value="HMA, heavy metal-associated domain"/>
    <property type="match status" value="1"/>
</dbReference>
<protein>
    <submittedName>
        <fullName evidence="3">Mercuric ion binding protein</fullName>
    </submittedName>
</protein>
<feature type="chain" id="PRO_5045567195" evidence="1">
    <location>
        <begin position="24"/>
        <end position="112"/>
    </location>
</feature>
<dbReference type="InterPro" id="IPR036163">
    <property type="entry name" value="HMA_dom_sf"/>
</dbReference>
<dbReference type="Proteomes" id="UP001268089">
    <property type="component" value="Unassembled WGS sequence"/>
</dbReference>
<dbReference type="PROSITE" id="PS50846">
    <property type="entry name" value="HMA_2"/>
    <property type="match status" value="1"/>
</dbReference>
<dbReference type="EMBL" id="JAVDXO010000007">
    <property type="protein sequence ID" value="MDR7307679.1"/>
    <property type="molecule type" value="Genomic_DNA"/>
</dbReference>
<dbReference type="Gene3D" id="3.30.70.100">
    <property type="match status" value="1"/>
</dbReference>
<proteinExistence type="predicted"/>
<dbReference type="CDD" id="cd00371">
    <property type="entry name" value="HMA"/>
    <property type="match status" value="1"/>
</dbReference>
<name>A0ABU1ZQ57_9BURK</name>
<evidence type="ECO:0000313" key="3">
    <source>
        <dbReference type="EMBL" id="MDR7307679.1"/>
    </source>
</evidence>
<keyword evidence="1" id="KW-0732">Signal</keyword>
<evidence type="ECO:0000256" key="1">
    <source>
        <dbReference type="SAM" id="SignalP"/>
    </source>
</evidence>
<sequence>MTKITLSLALAVALVQTALPAFATTSVKVTVNGMVCAFCAQGIEKRISKMGATKEVFVDLKKKTVAIEAKEGQTLDDKAIAAEIVDSGYDVVKMETVPQSVAEIRAELKGRK</sequence>
<organism evidence="3 4">
    <name type="scientific">Rhodoferax saidenbachensis</name>
    <dbReference type="NCBI Taxonomy" id="1484693"/>
    <lineage>
        <taxon>Bacteria</taxon>
        <taxon>Pseudomonadati</taxon>
        <taxon>Pseudomonadota</taxon>
        <taxon>Betaproteobacteria</taxon>
        <taxon>Burkholderiales</taxon>
        <taxon>Comamonadaceae</taxon>
        <taxon>Rhodoferax</taxon>
    </lineage>
</organism>
<accession>A0ABU1ZQ57</accession>
<keyword evidence="4" id="KW-1185">Reference proteome</keyword>
<reference evidence="3 4" key="1">
    <citation type="submission" date="2023-07" db="EMBL/GenBank/DDBJ databases">
        <title>Sorghum-associated microbial communities from plants grown in Nebraska, USA.</title>
        <authorList>
            <person name="Schachtman D."/>
        </authorList>
    </citation>
    <scope>NUCLEOTIDE SEQUENCE [LARGE SCALE GENOMIC DNA]</scope>
    <source>
        <strain evidence="3 4">BE308</strain>
    </source>
</reference>
<feature type="signal peptide" evidence="1">
    <location>
        <begin position="1"/>
        <end position="23"/>
    </location>
</feature>
<gene>
    <name evidence="3" type="ORF">J2X15_002983</name>
</gene>